<sequence length="302" mass="33888">MGLELRHLEVLVAIAEEGSVSRAAARLHTGQPAVSRTLAQLERALDRPLFDRTPTGCTLTEHGRLHLTRARRALAAFELAVRPSDQKPTITVGYVWAALGQLTNQVFERWNSDPRKREQLMLKRFQSRTSGVATGHADLGIARYPTPEVRHSTLLFTERRVAALRRTHPLADRPELSLRDLSQERIVLDVLSGTTTMDLWPPHMRPTRPPINAGSVDEWNHHVSLGEGTGITAESTPYIHPYPGIVYIPMTPETPRLQVFCIWEDDALAPVAAQLRDLVQQIRAEDPADHARIGSERHDLEH</sequence>
<evidence type="ECO:0000313" key="8">
    <source>
        <dbReference type="Proteomes" id="UP001595844"/>
    </source>
</evidence>
<dbReference type="Pfam" id="PF03466">
    <property type="entry name" value="LysR_substrate"/>
    <property type="match status" value="1"/>
</dbReference>
<dbReference type="RefSeq" id="WP_378562348.1">
    <property type="nucleotide sequence ID" value="NZ_JBHSDL010000014.1"/>
</dbReference>
<keyword evidence="4" id="KW-0010">Activator</keyword>
<dbReference type="PANTHER" id="PTHR30346">
    <property type="entry name" value="TRANSCRIPTIONAL DUAL REGULATOR HCAR-RELATED"/>
    <property type="match status" value="1"/>
</dbReference>
<evidence type="ECO:0000256" key="4">
    <source>
        <dbReference type="ARBA" id="ARBA00023159"/>
    </source>
</evidence>
<dbReference type="PROSITE" id="PS50931">
    <property type="entry name" value="HTH_LYSR"/>
    <property type="match status" value="1"/>
</dbReference>
<dbReference type="EMBL" id="JBHSDL010000014">
    <property type="protein sequence ID" value="MFC4375515.1"/>
    <property type="molecule type" value="Genomic_DNA"/>
</dbReference>
<protein>
    <submittedName>
        <fullName evidence="7">LysR family transcriptional regulator</fullName>
    </submittedName>
</protein>
<evidence type="ECO:0000256" key="5">
    <source>
        <dbReference type="ARBA" id="ARBA00023163"/>
    </source>
</evidence>
<keyword evidence="5" id="KW-0804">Transcription</keyword>
<dbReference type="PANTHER" id="PTHR30346:SF17">
    <property type="entry name" value="LYSR FAMILY TRANSCRIPTIONAL REGULATOR"/>
    <property type="match status" value="1"/>
</dbReference>
<comment type="similarity">
    <text evidence="1">Belongs to the LysR transcriptional regulatory family.</text>
</comment>
<keyword evidence="8" id="KW-1185">Reference proteome</keyword>
<keyword evidence="2" id="KW-0805">Transcription regulation</keyword>
<feature type="domain" description="HTH lysR-type" evidence="6">
    <location>
        <begin position="3"/>
        <end position="60"/>
    </location>
</feature>
<dbReference type="SUPFAM" id="SSF46785">
    <property type="entry name" value="Winged helix' DNA-binding domain"/>
    <property type="match status" value="1"/>
</dbReference>
<evidence type="ECO:0000256" key="2">
    <source>
        <dbReference type="ARBA" id="ARBA00023015"/>
    </source>
</evidence>
<dbReference type="Gene3D" id="3.40.190.10">
    <property type="entry name" value="Periplasmic binding protein-like II"/>
    <property type="match status" value="2"/>
</dbReference>
<proteinExistence type="inferred from homology"/>
<dbReference type="InterPro" id="IPR036390">
    <property type="entry name" value="WH_DNA-bd_sf"/>
</dbReference>
<evidence type="ECO:0000313" key="7">
    <source>
        <dbReference type="EMBL" id="MFC4375515.1"/>
    </source>
</evidence>
<dbReference type="Proteomes" id="UP001595844">
    <property type="component" value="Unassembled WGS sequence"/>
</dbReference>
<accession>A0ABV8VLF6</accession>
<evidence type="ECO:0000256" key="1">
    <source>
        <dbReference type="ARBA" id="ARBA00009437"/>
    </source>
</evidence>
<name>A0ABV8VLF6_9NOCA</name>
<dbReference type="SUPFAM" id="SSF53850">
    <property type="entry name" value="Periplasmic binding protein-like II"/>
    <property type="match status" value="1"/>
</dbReference>
<dbReference type="InterPro" id="IPR005119">
    <property type="entry name" value="LysR_subst-bd"/>
</dbReference>
<dbReference type="InterPro" id="IPR000847">
    <property type="entry name" value="LysR_HTH_N"/>
</dbReference>
<reference evidence="8" key="1">
    <citation type="journal article" date="2019" name="Int. J. Syst. Evol. Microbiol.">
        <title>The Global Catalogue of Microorganisms (GCM) 10K type strain sequencing project: providing services to taxonomists for standard genome sequencing and annotation.</title>
        <authorList>
            <consortium name="The Broad Institute Genomics Platform"/>
            <consortium name="The Broad Institute Genome Sequencing Center for Infectious Disease"/>
            <person name="Wu L."/>
            <person name="Ma J."/>
        </authorList>
    </citation>
    <scope>NUCLEOTIDE SEQUENCE [LARGE SCALE GENOMIC DNA]</scope>
    <source>
        <strain evidence="8">IBRC-M 10490</strain>
    </source>
</reference>
<evidence type="ECO:0000259" key="6">
    <source>
        <dbReference type="PROSITE" id="PS50931"/>
    </source>
</evidence>
<comment type="caution">
    <text evidence="7">The sequence shown here is derived from an EMBL/GenBank/DDBJ whole genome shotgun (WGS) entry which is preliminary data.</text>
</comment>
<organism evidence="7 8">
    <name type="scientific">Nocardia halotolerans</name>
    <dbReference type="NCBI Taxonomy" id="1755878"/>
    <lineage>
        <taxon>Bacteria</taxon>
        <taxon>Bacillati</taxon>
        <taxon>Actinomycetota</taxon>
        <taxon>Actinomycetes</taxon>
        <taxon>Mycobacteriales</taxon>
        <taxon>Nocardiaceae</taxon>
        <taxon>Nocardia</taxon>
    </lineage>
</organism>
<dbReference type="Gene3D" id="1.10.10.10">
    <property type="entry name" value="Winged helix-like DNA-binding domain superfamily/Winged helix DNA-binding domain"/>
    <property type="match status" value="1"/>
</dbReference>
<keyword evidence="3" id="KW-0238">DNA-binding</keyword>
<dbReference type="Pfam" id="PF00126">
    <property type="entry name" value="HTH_1"/>
    <property type="match status" value="1"/>
</dbReference>
<gene>
    <name evidence="7" type="ORF">ACFO5K_15540</name>
</gene>
<dbReference type="InterPro" id="IPR036388">
    <property type="entry name" value="WH-like_DNA-bd_sf"/>
</dbReference>
<dbReference type="PRINTS" id="PR00039">
    <property type="entry name" value="HTHLYSR"/>
</dbReference>
<evidence type="ECO:0000256" key="3">
    <source>
        <dbReference type="ARBA" id="ARBA00023125"/>
    </source>
</evidence>